<protein>
    <submittedName>
        <fullName evidence="1">Uncharacterized protein</fullName>
    </submittedName>
</protein>
<evidence type="ECO:0000313" key="2">
    <source>
        <dbReference type="Proteomes" id="UP000440578"/>
    </source>
</evidence>
<sequence>MLTGLRDLTTAEQRASLSTLLDDEWHRIVKYGLGISDTATMDEVTTAMERHLRSQRNVILDRREFYTRNQETDELFDEYLIALKEISQFCDFCTSCSE</sequence>
<proteinExistence type="predicted"/>
<organism evidence="1 2">
    <name type="scientific">Amphibalanus amphitrite</name>
    <name type="common">Striped barnacle</name>
    <name type="synonym">Balanus amphitrite</name>
    <dbReference type="NCBI Taxonomy" id="1232801"/>
    <lineage>
        <taxon>Eukaryota</taxon>
        <taxon>Metazoa</taxon>
        <taxon>Ecdysozoa</taxon>
        <taxon>Arthropoda</taxon>
        <taxon>Crustacea</taxon>
        <taxon>Multicrustacea</taxon>
        <taxon>Cirripedia</taxon>
        <taxon>Thoracica</taxon>
        <taxon>Thoracicalcarea</taxon>
        <taxon>Balanomorpha</taxon>
        <taxon>Balanoidea</taxon>
        <taxon>Balanidae</taxon>
        <taxon>Amphibalaninae</taxon>
        <taxon>Amphibalanus</taxon>
    </lineage>
</organism>
<keyword evidence="2" id="KW-1185">Reference proteome</keyword>
<dbReference type="AlphaFoldDB" id="A0A6A4X1B0"/>
<gene>
    <name evidence="1" type="ORF">FJT64_016368</name>
</gene>
<dbReference type="PANTHER" id="PTHR33198:SF19">
    <property type="entry name" value="CCHC-TYPE DOMAIN-CONTAINING PROTEIN"/>
    <property type="match status" value="1"/>
</dbReference>
<evidence type="ECO:0000313" key="1">
    <source>
        <dbReference type="EMBL" id="KAF0313035.1"/>
    </source>
</evidence>
<name>A0A6A4X1B0_AMPAM</name>
<dbReference type="PANTHER" id="PTHR33198">
    <property type="entry name" value="ANK_REP_REGION DOMAIN-CONTAINING PROTEIN-RELATED"/>
    <property type="match status" value="1"/>
</dbReference>
<dbReference type="Proteomes" id="UP000440578">
    <property type="component" value="Unassembled WGS sequence"/>
</dbReference>
<dbReference type="EMBL" id="VIIS01000120">
    <property type="protein sequence ID" value="KAF0313035.1"/>
    <property type="molecule type" value="Genomic_DNA"/>
</dbReference>
<comment type="caution">
    <text evidence="1">The sequence shown here is derived from an EMBL/GenBank/DDBJ whole genome shotgun (WGS) entry which is preliminary data.</text>
</comment>
<accession>A0A6A4X1B0</accession>
<reference evidence="1 2" key="1">
    <citation type="submission" date="2019-07" db="EMBL/GenBank/DDBJ databases">
        <title>Draft genome assembly of a fouling barnacle, Amphibalanus amphitrite (Darwin, 1854): The first reference genome for Thecostraca.</title>
        <authorList>
            <person name="Kim W."/>
        </authorList>
    </citation>
    <scope>NUCLEOTIDE SEQUENCE [LARGE SCALE GENOMIC DNA]</scope>
    <source>
        <strain evidence="1">SNU_AA5</strain>
        <tissue evidence="1">Soma without cirri and trophi</tissue>
    </source>
</reference>